<organism evidence="1 2">
    <name type="scientific">Gossypium arboreum</name>
    <name type="common">Tree cotton</name>
    <name type="synonym">Gossypium nanking</name>
    <dbReference type="NCBI Taxonomy" id="29729"/>
    <lineage>
        <taxon>Eukaryota</taxon>
        <taxon>Viridiplantae</taxon>
        <taxon>Streptophyta</taxon>
        <taxon>Embryophyta</taxon>
        <taxon>Tracheophyta</taxon>
        <taxon>Spermatophyta</taxon>
        <taxon>Magnoliopsida</taxon>
        <taxon>eudicotyledons</taxon>
        <taxon>Gunneridae</taxon>
        <taxon>Pentapetalae</taxon>
        <taxon>rosids</taxon>
        <taxon>malvids</taxon>
        <taxon>Malvales</taxon>
        <taxon>Malvaceae</taxon>
        <taxon>Malvoideae</taxon>
        <taxon>Gossypium</taxon>
    </lineage>
</organism>
<dbReference type="Proteomes" id="UP001358586">
    <property type="component" value="Chromosome 9"/>
</dbReference>
<proteinExistence type="predicted"/>
<gene>
    <name evidence="1" type="ORF">PVK06_031193</name>
</gene>
<dbReference type="EMBL" id="JARKNE010000009">
    <property type="protein sequence ID" value="KAK5803545.1"/>
    <property type="molecule type" value="Genomic_DNA"/>
</dbReference>
<accession>A0ABR0NQB1</accession>
<comment type="caution">
    <text evidence="1">The sequence shown here is derived from an EMBL/GenBank/DDBJ whole genome shotgun (WGS) entry which is preliminary data.</text>
</comment>
<name>A0ABR0NQB1_GOSAR</name>
<sequence>MGRKCMKSRLYQILIEPDHDGDGKEFLACLESMEELESTTKKLAESPIIFLHVTIGTKGYQTI</sequence>
<keyword evidence="2" id="KW-1185">Reference proteome</keyword>
<evidence type="ECO:0000313" key="2">
    <source>
        <dbReference type="Proteomes" id="UP001358586"/>
    </source>
</evidence>
<protein>
    <submittedName>
        <fullName evidence="1">Uncharacterized protein</fullName>
    </submittedName>
</protein>
<reference evidence="1 2" key="1">
    <citation type="submission" date="2023-03" db="EMBL/GenBank/DDBJ databases">
        <title>WGS of Gossypium arboreum.</title>
        <authorList>
            <person name="Yu D."/>
        </authorList>
    </citation>
    <scope>NUCLEOTIDE SEQUENCE [LARGE SCALE GENOMIC DNA]</scope>
    <source>
        <tissue evidence="1">Leaf</tissue>
    </source>
</reference>
<evidence type="ECO:0000313" key="1">
    <source>
        <dbReference type="EMBL" id="KAK5803545.1"/>
    </source>
</evidence>